<evidence type="ECO:0000259" key="5">
    <source>
        <dbReference type="PROSITE" id="PS50122"/>
    </source>
</evidence>
<proteinExistence type="predicted"/>
<keyword evidence="1 4" id="KW-0378">Hydrolase</keyword>
<evidence type="ECO:0000313" key="7">
    <source>
        <dbReference type="Proteomes" id="UP001501671"/>
    </source>
</evidence>
<dbReference type="CDD" id="cd16433">
    <property type="entry name" value="CheB"/>
    <property type="match status" value="1"/>
</dbReference>
<dbReference type="InterPro" id="IPR000673">
    <property type="entry name" value="Sig_transdc_resp-reg_Me-estase"/>
</dbReference>
<dbReference type="InterPro" id="IPR011247">
    <property type="entry name" value="Chemotax_prot-Glu_Me-esterase"/>
</dbReference>
<dbReference type="EC" id="3.1.1.61" evidence="2"/>
<keyword evidence="7" id="KW-1185">Reference proteome</keyword>
<dbReference type="EMBL" id="BAABFO010000022">
    <property type="protein sequence ID" value="GAA4339672.1"/>
    <property type="molecule type" value="Genomic_DNA"/>
</dbReference>
<evidence type="ECO:0000256" key="4">
    <source>
        <dbReference type="PROSITE-ProRule" id="PRU00050"/>
    </source>
</evidence>
<dbReference type="PANTHER" id="PTHR42872">
    <property type="entry name" value="PROTEIN-GLUTAMATE METHYLESTERASE/PROTEIN-GLUTAMINE GLUTAMINASE"/>
    <property type="match status" value="1"/>
</dbReference>
<evidence type="ECO:0000256" key="1">
    <source>
        <dbReference type="ARBA" id="ARBA00022801"/>
    </source>
</evidence>
<dbReference type="RefSeq" id="WP_345251479.1">
    <property type="nucleotide sequence ID" value="NZ_BAABFO010000022.1"/>
</dbReference>
<feature type="domain" description="CheB-type methylesterase" evidence="5">
    <location>
        <begin position="1"/>
        <end position="181"/>
    </location>
</feature>
<dbReference type="InterPro" id="IPR035909">
    <property type="entry name" value="CheB_C"/>
</dbReference>
<sequence>MSSRDLIVLGASAGGVHALQTVVSALPAGLPAAVLAVQHIGAHPSMLPALLNQAGPLPATHASHGERYRTGHIYVAPPDRHLMVDDDRLTLSDGPKENFARPSIDALFRSAAVAAGPRVIGAILTGRLEDGVVGLAAVKVCGGLALVQDPREAMAPSMPENALRSVDVDFVLPLGELGAMLGRLAGTPAGTAPIRIPDHIMLENTMTASGDRPLEDMDRIGRISAFTCPECHGTLWQLSDRQPLRYRCHTGHAFSAASLAQGLSRHVEDTMWSAIRALHEKQALFRKLALHYGGGGDAAAAASYERAAREAGDAAAQIQGILRGRDHEAASE</sequence>
<dbReference type="SUPFAM" id="SSF52738">
    <property type="entry name" value="Methylesterase CheB, C-terminal domain"/>
    <property type="match status" value="1"/>
</dbReference>
<comment type="caution">
    <text evidence="6">The sequence shown here is derived from an EMBL/GenBank/DDBJ whole genome shotgun (WGS) entry which is preliminary data.</text>
</comment>
<name>A0ABP8HIJ5_9BURK</name>
<evidence type="ECO:0000313" key="6">
    <source>
        <dbReference type="EMBL" id="GAA4339672.1"/>
    </source>
</evidence>
<evidence type="ECO:0000256" key="2">
    <source>
        <dbReference type="ARBA" id="ARBA00039140"/>
    </source>
</evidence>
<comment type="catalytic activity">
    <reaction evidence="3">
        <text>[protein]-L-glutamate 5-O-methyl ester + H2O = L-glutamyl-[protein] + methanol + H(+)</text>
        <dbReference type="Rhea" id="RHEA:23236"/>
        <dbReference type="Rhea" id="RHEA-COMP:10208"/>
        <dbReference type="Rhea" id="RHEA-COMP:10311"/>
        <dbReference type="ChEBI" id="CHEBI:15377"/>
        <dbReference type="ChEBI" id="CHEBI:15378"/>
        <dbReference type="ChEBI" id="CHEBI:17790"/>
        <dbReference type="ChEBI" id="CHEBI:29973"/>
        <dbReference type="ChEBI" id="CHEBI:82795"/>
        <dbReference type="EC" id="3.1.1.61"/>
    </reaction>
</comment>
<dbReference type="PANTHER" id="PTHR42872:SF6">
    <property type="entry name" value="PROTEIN-GLUTAMATE METHYLESTERASE_PROTEIN-GLUTAMINE GLUTAMINASE"/>
    <property type="match status" value="1"/>
</dbReference>
<evidence type="ECO:0000256" key="3">
    <source>
        <dbReference type="ARBA" id="ARBA00048267"/>
    </source>
</evidence>
<accession>A0ABP8HIJ5</accession>
<protein>
    <recommendedName>
        <fullName evidence="2">protein-glutamate methylesterase</fullName>
        <ecNumber evidence="2">3.1.1.61</ecNumber>
    </recommendedName>
</protein>
<dbReference type="Pfam" id="PF01339">
    <property type="entry name" value="CheB_methylest"/>
    <property type="match status" value="1"/>
</dbReference>
<gene>
    <name evidence="6" type="ORF">GCM10023144_38190</name>
</gene>
<keyword evidence="4" id="KW-0145">Chemotaxis</keyword>
<dbReference type="PIRSF" id="PIRSF036461">
    <property type="entry name" value="Chmtx_methlestr"/>
    <property type="match status" value="1"/>
</dbReference>
<feature type="active site" evidence="4">
    <location>
        <position position="12"/>
    </location>
</feature>
<dbReference type="Gene3D" id="3.40.50.180">
    <property type="entry name" value="Methylesterase CheB, C-terminal domain"/>
    <property type="match status" value="1"/>
</dbReference>
<dbReference type="PROSITE" id="PS50122">
    <property type="entry name" value="CHEB"/>
    <property type="match status" value="1"/>
</dbReference>
<dbReference type="Proteomes" id="UP001501671">
    <property type="component" value="Unassembled WGS sequence"/>
</dbReference>
<reference evidence="7" key="1">
    <citation type="journal article" date="2019" name="Int. J. Syst. Evol. Microbiol.">
        <title>The Global Catalogue of Microorganisms (GCM) 10K type strain sequencing project: providing services to taxonomists for standard genome sequencing and annotation.</title>
        <authorList>
            <consortium name="The Broad Institute Genomics Platform"/>
            <consortium name="The Broad Institute Genome Sequencing Center for Infectious Disease"/>
            <person name="Wu L."/>
            <person name="Ma J."/>
        </authorList>
    </citation>
    <scope>NUCLEOTIDE SEQUENCE [LARGE SCALE GENOMIC DNA]</scope>
    <source>
        <strain evidence="7">JCM 17666</strain>
    </source>
</reference>
<feature type="active site" evidence="4">
    <location>
        <position position="39"/>
    </location>
</feature>
<organism evidence="6 7">
    <name type="scientific">Pigmentiphaga soli</name>
    <dbReference type="NCBI Taxonomy" id="1007095"/>
    <lineage>
        <taxon>Bacteria</taxon>
        <taxon>Pseudomonadati</taxon>
        <taxon>Pseudomonadota</taxon>
        <taxon>Betaproteobacteria</taxon>
        <taxon>Burkholderiales</taxon>
        <taxon>Alcaligenaceae</taxon>
        <taxon>Pigmentiphaga</taxon>
    </lineage>
</organism>
<feature type="active site" evidence="4">
    <location>
        <position position="130"/>
    </location>
</feature>